<evidence type="ECO:0000313" key="2">
    <source>
        <dbReference type="Proteomes" id="UP000287651"/>
    </source>
</evidence>
<sequence length="71" mass="8687">FTREVEFRSIFHAPSQKFKILAIPNLLAHRKSYDHGFMKKYDGHKHCVKSSFDRFFMHQLKNSKYWSFPMY</sequence>
<comment type="caution">
    <text evidence="1">The sequence shown here is derived from an EMBL/GenBank/DDBJ whole genome shotgun (WGS) entry which is preliminary data.</text>
</comment>
<dbReference type="Proteomes" id="UP000287651">
    <property type="component" value="Unassembled WGS sequence"/>
</dbReference>
<dbReference type="AlphaFoldDB" id="A0A426XGZ6"/>
<accession>A0A426XGZ6</accession>
<feature type="non-terminal residue" evidence="1">
    <location>
        <position position="1"/>
    </location>
</feature>
<dbReference type="EMBL" id="AMZH03020890">
    <property type="protein sequence ID" value="RRT38755.1"/>
    <property type="molecule type" value="Genomic_DNA"/>
</dbReference>
<evidence type="ECO:0000313" key="1">
    <source>
        <dbReference type="EMBL" id="RRT38755.1"/>
    </source>
</evidence>
<reference evidence="1 2" key="1">
    <citation type="journal article" date="2014" name="Agronomy (Basel)">
        <title>A Draft Genome Sequence for Ensete ventricosum, the Drought-Tolerant Tree Against Hunger.</title>
        <authorList>
            <person name="Harrison J."/>
            <person name="Moore K.A."/>
            <person name="Paszkiewicz K."/>
            <person name="Jones T."/>
            <person name="Grant M."/>
            <person name="Ambacheew D."/>
            <person name="Muzemil S."/>
            <person name="Studholme D.J."/>
        </authorList>
    </citation>
    <scope>NUCLEOTIDE SEQUENCE [LARGE SCALE GENOMIC DNA]</scope>
</reference>
<protein>
    <submittedName>
        <fullName evidence="1">Uncharacterized protein</fullName>
    </submittedName>
</protein>
<gene>
    <name evidence="1" type="ORF">B296_00039529</name>
</gene>
<organism evidence="1 2">
    <name type="scientific">Ensete ventricosum</name>
    <name type="common">Abyssinian banana</name>
    <name type="synonym">Musa ensete</name>
    <dbReference type="NCBI Taxonomy" id="4639"/>
    <lineage>
        <taxon>Eukaryota</taxon>
        <taxon>Viridiplantae</taxon>
        <taxon>Streptophyta</taxon>
        <taxon>Embryophyta</taxon>
        <taxon>Tracheophyta</taxon>
        <taxon>Spermatophyta</taxon>
        <taxon>Magnoliopsida</taxon>
        <taxon>Liliopsida</taxon>
        <taxon>Zingiberales</taxon>
        <taxon>Musaceae</taxon>
        <taxon>Ensete</taxon>
    </lineage>
</organism>
<proteinExistence type="predicted"/>
<name>A0A426XGZ6_ENSVE</name>